<name>A0A7E4W8V3_PANRE</name>
<evidence type="ECO:0000256" key="5">
    <source>
        <dbReference type="ARBA" id="ARBA00023274"/>
    </source>
</evidence>
<evidence type="ECO:0000256" key="1">
    <source>
        <dbReference type="ARBA" id="ARBA00004173"/>
    </source>
</evidence>
<organism evidence="9 10">
    <name type="scientific">Panagrellus redivivus</name>
    <name type="common">Microworm</name>
    <dbReference type="NCBI Taxonomy" id="6233"/>
    <lineage>
        <taxon>Eukaryota</taxon>
        <taxon>Metazoa</taxon>
        <taxon>Ecdysozoa</taxon>
        <taxon>Nematoda</taxon>
        <taxon>Chromadorea</taxon>
        <taxon>Rhabditida</taxon>
        <taxon>Tylenchina</taxon>
        <taxon>Panagrolaimomorpha</taxon>
        <taxon>Panagrolaimoidea</taxon>
        <taxon>Panagrolaimidae</taxon>
        <taxon>Panagrellus</taxon>
    </lineage>
</organism>
<proteinExistence type="inferred from homology"/>
<evidence type="ECO:0000256" key="2">
    <source>
        <dbReference type="ARBA" id="ARBA00007102"/>
    </source>
</evidence>
<dbReference type="InterPro" id="IPR027486">
    <property type="entry name" value="Ribosomal_uS10_dom"/>
</dbReference>
<accession>A0A7E4W8V3</accession>
<evidence type="ECO:0000256" key="6">
    <source>
        <dbReference type="ARBA" id="ARBA00035261"/>
    </source>
</evidence>
<reference evidence="10" key="2">
    <citation type="submission" date="2020-10" db="UniProtKB">
        <authorList>
            <consortium name="WormBaseParasite"/>
        </authorList>
    </citation>
    <scope>IDENTIFICATION</scope>
</reference>
<evidence type="ECO:0000256" key="7">
    <source>
        <dbReference type="ARBA" id="ARBA00035544"/>
    </source>
</evidence>
<evidence type="ECO:0000256" key="4">
    <source>
        <dbReference type="ARBA" id="ARBA00023128"/>
    </source>
</evidence>
<dbReference type="InterPro" id="IPR040055">
    <property type="entry name" value="Ribosomal_uS10m"/>
</dbReference>
<sequence>MLRAVSSLIPRRFLATQVAQSTSAEPELDKLFKKIEIEVRGHDKAVLQSYMTFVHNACNQLDITATPTENLPYVRWVQPLLRSKFAHKKYKLHYETRTHIKKCSVVNVTGSTSSTLLEYLQRQVPEGVAMKVTYEEICAFPETIQPKGNV</sequence>
<dbReference type="WBParaSite" id="Pan_g8010.t1">
    <property type="protein sequence ID" value="Pan_g8010.t1"/>
    <property type="gene ID" value="Pan_g8010"/>
</dbReference>
<evidence type="ECO:0000313" key="9">
    <source>
        <dbReference type="Proteomes" id="UP000492821"/>
    </source>
</evidence>
<evidence type="ECO:0000259" key="8">
    <source>
        <dbReference type="SMART" id="SM01403"/>
    </source>
</evidence>
<protein>
    <recommendedName>
        <fullName evidence="6">Small ribosomal subunit protein uS10m</fullName>
    </recommendedName>
    <alternativeName>
        <fullName evidence="7">28S ribosomal protein S10, mitochondrial</fullName>
    </alternativeName>
</protein>
<keyword evidence="9" id="KW-1185">Reference proteome</keyword>
<evidence type="ECO:0000313" key="10">
    <source>
        <dbReference type="WBParaSite" id="Pan_g8010.t1"/>
    </source>
</evidence>
<dbReference type="Pfam" id="PF00338">
    <property type="entry name" value="Ribosomal_S10"/>
    <property type="match status" value="1"/>
</dbReference>
<dbReference type="SMART" id="SM01403">
    <property type="entry name" value="Ribosomal_S10"/>
    <property type="match status" value="1"/>
</dbReference>
<dbReference type="Proteomes" id="UP000492821">
    <property type="component" value="Unassembled WGS sequence"/>
</dbReference>
<dbReference type="PANTHER" id="PTHR13334">
    <property type="entry name" value="MITOCHONDRIAL 28S RIBOSOMAL PROTEIN S10"/>
    <property type="match status" value="1"/>
</dbReference>
<keyword evidence="5" id="KW-0687">Ribonucleoprotein</keyword>
<dbReference type="PANTHER" id="PTHR13334:SF4">
    <property type="entry name" value="SMALL RIBOSOMAL SUBUNIT PROTEIN US10M"/>
    <property type="match status" value="1"/>
</dbReference>
<dbReference type="GO" id="GO:0005763">
    <property type="term" value="C:mitochondrial small ribosomal subunit"/>
    <property type="evidence" value="ECO:0007669"/>
    <property type="project" value="InterPro"/>
</dbReference>
<dbReference type="SUPFAM" id="SSF54999">
    <property type="entry name" value="Ribosomal protein S10"/>
    <property type="match status" value="1"/>
</dbReference>
<reference evidence="9" key="1">
    <citation type="journal article" date="2013" name="Genetics">
        <title>The draft genome and transcriptome of Panagrellus redivivus are shaped by the harsh demands of a free-living lifestyle.</title>
        <authorList>
            <person name="Srinivasan J."/>
            <person name="Dillman A.R."/>
            <person name="Macchietto M.G."/>
            <person name="Heikkinen L."/>
            <person name="Lakso M."/>
            <person name="Fracchia K.M."/>
            <person name="Antoshechkin I."/>
            <person name="Mortazavi A."/>
            <person name="Wong G."/>
            <person name="Sternberg P.W."/>
        </authorList>
    </citation>
    <scope>NUCLEOTIDE SEQUENCE [LARGE SCALE GENOMIC DNA]</scope>
    <source>
        <strain evidence="9">MT8872</strain>
    </source>
</reference>
<feature type="domain" description="Small ribosomal subunit protein uS10" evidence="8">
    <location>
        <begin position="36"/>
        <end position="133"/>
    </location>
</feature>
<dbReference type="AlphaFoldDB" id="A0A7E4W8V3"/>
<comment type="subcellular location">
    <subcellularLocation>
        <location evidence="1">Mitochondrion</location>
    </subcellularLocation>
</comment>
<keyword evidence="3" id="KW-0689">Ribosomal protein</keyword>
<dbReference type="Gene3D" id="3.30.70.600">
    <property type="entry name" value="Ribosomal protein S10 domain"/>
    <property type="match status" value="1"/>
</dbReference>
<evidence type="ECO:0000256" key="3">
    <source>
        <dbReference type="ARBA" id="ARBA00022980"/>
    </source>
</evidence>
<dbReference type="InterPro" id="IPR036838">
    <property type="entry name" value="Ribosomal_uS10_dom_sf"/>
</dbReference>
<comment type="similarity">
    <text evidence="2">Belongs to the universal ribosomal protein uS10 family.</text>
</comment>
<keyword evidence="4" id="KW-0496">Mitochondrion</keyword>